<name>S2JVQ9_MUCC1</name>
<dbReference type="AlphaFoldDB" id="S2JVQ9"/>
<accession>S2JVQ9</accession>
<protein>
    <submittedName>
        <fullName evidence="1">Uncharacterized protein</fullName>
    </submittedName>
</protein>
<gene>
    <name evidence="1" type="ORF">HMPREF1544_00540</name>
</gene>
<organism evidence="1 2">
    <name type="scientific">Mucor circinelloides f. circinelloides (strain 1006PhL)</name>
    <name type="common">Mucormycosis agent</name>
    <name type="synonym">Calyptromyces circinelloides</name>
    <dbReference type="NCBI Taxonomy" id="1220926"/>
    <lineage>
        <taxon>Eukaryota</taxon>
        <taxon>Fungi</taxon>
        <taxon>Fungi incertae sedis</taxon>
        <taxon>Mucoromycota</taxon>
        <taxon>Mucoromycotina</taxon>
        <taxon>Mucoromycetes</taxon>
        <taxon>Mucorales</taxon>
        <taxon>Mucorineae</taxon>
        <taxon>Mucoraceae</taxon>
        <taxon>Mucor</taxon>
    </lineage>
</organism>
<reference evidence="2" key="1">
    <citation type="submission" date="2013-05" db="EMBL/GenBank/DDBJ databases">
        <title>The Genome sequence of Mucor circinelloides f. circinelloides 1006PhL.</title>
        <authorList>
            <consortium name="The Broad Institute Genomics Platform"/>
            <person name="Cuomo C."/>
            <person name="Earl A."/>
            <person name="Findley K."/>
            <person name="Lee S.C."/>
            <person name="Walker B."/>
            <person name="Young S."/>
            <person name="Zeng Q."/>
            <person name="Gargeya S."/>
            <person name="Fitzgerald M."/>
            <person name="Haas B."/>
            <person name="Abouelleil A."/>
            <person name="Allen A.W."/>
            <person name="Alvarado L."/>
            <person name="Arachchi H.M."/>
            <person name="Berlin A.M."/>
            <person name="Chapman S.B."/>
            <person name="Gainer-Dewar J."/>
            <person name="Goldberg J."/>
            <person name="Griggs A."/>
            <person name="Gujja S."/>
            <person name="Hansen M."/>
            <person name="Howarth C."/>
            <person name="Imamovic A."/>
            <person name="Ireland A."/>
            <person name="Larimer J."/>
            <person name="McCowan C."/>
            <person name="Murphy C."/>
            <person name="Pearson M."/>
            <person name="Poon T.W."/>
            <person name="Priest M."/>
            <person name="Roberts A."/>
            <person name="Saif S."/>
            <person name="Shea T."/>
            <person name="Sisk P."/>
            <person name="Sykes S."/>
            <person name="Wortman J."/>
            <person name="Nusbaum C."/>
            <person name="Birren B."/>
        </authorList>
    </citation>
    <scope>NUCLEOTIDE SEQUENCE [LARGE SCALE GENOMIC DNA]</scope>
    <source>
        <strain evidence="2">1006PhL</strain>
    </source>
</reference>
<dbReference type="Proteomes" id="UP000014254">
    <property type="component" value="Unassembled WGS sequence"/>
</dbReference>
<keyword evidence="2" id="KW-1185">Reference proteome</keyword>
<dbReference type="InParanoid" id="S2JVQ9"/>
<sequence>MIFKSESLILGDLTKHLDASINNTFKIRAIPKRPTILKRTDAGCERSTLLLTVTAFIDAINSVAAPAFSNKNTILSLTVNSPEAGSPLSSTLVGGALGLQTIKPRLCSKANNQVSEESAKRKYKP</sequence>
<dbReference type="EMBL" id="KE123899">
    <property type="protein sequence ID" value="EPB92527.1"/>
    <property type="molecule type" value="Genomic_DNA"/>
</dbReference>
<proteinExistence type="predicted"/>
<evidence type="ECO:0000313" key="1">
    <source>
        <dbReference type="EMBL" id="EPB92527.1"/>
    </source>
</evidence>
<evidence type="ECO:0000313" key="2">
    <source>
        <dbReference type="Proteomes" id="UP000014254"/>
    </source>
</evidence>
<dbReference type="VEuPathDB" id="FungiDB:HMPREF1544_00540"/>